<dbReference type="InterPro" id="IPR017900">
    <property type="entry name" value="4Fe4S_Fe_S_CS"/>
</dbReference>
<keyword evidence="3" id="KW-0408">Iron</keyword>
<keyword evidence="2" id="KW-0479">Metal-binding</keyword>
<dbReference type="Gene3D" id="3.30.70.20">
    <property type="match status" value="1"/>
</dbReference>
<proteinExistence type="predicted"/>
<evidence type="ECO:0000313" key="7">
    <source>
        <dbReference type="Proteomes" id="UP000070463"/>
    </source>
</evidence>
<keyword evidence="1" id="KW-0004">4Fe-4S</keyword>
<evidence type="ECO:0000256" key="3">
    <source>
        <dbReference type="ARBA" id="ARBA00023004"/>
    </source>
</evidence>
<dbReference type="GO" id="GO:0046872">
    <property type="term" value="F:metal ion binding"/>
    <property type="evidence" value="ECO:0007669"/>
    <property type="project" value="UniProtKB-KW"/>
</dbReference>
<accession>A0A133USC2</accession>
<name>A0A133USC2_9EURY</name>
<dbReference type="InterPro" id="IPR050572">
    <property type="entry name" value="Fe-S_Ferredoxin"/>
</dbReference>
<sequence>MTTVTIDKSKCEGCGACIKTCPRNVFKDGAKARDSTKKTVDVADENACFACMGCQAACPANCITISDLSNERLI</sequence>
<dbReference type="GO" id="GO:0016491">
    <property type="term" value="F:oxidoreductase activity"/>
    <property type="evidence" value="ECO:0007669"/>
    <property type="project" value="UniProtKB-ARBA"/>
</dbReference>
<dbReference type="PANTHER" id="PTHR43687">
    <property type="entry name" value="ADENYLYLSULFATE REDUCTASE, BETA SUBUNIT"/>
    <property type="match status" value="1"/>
</dbReference>
<dbReference type="SUPFAM" id="SSF54862">
    <property type="entry name" value="4Fe-4S ferredoxins"/>
    <property type="match status" value="1"/>
</dbReference>
<organism evidence="6 7">
    <name type="scientific">candidate division MSBL1 archaeon SCGC-AAA259I09</name>
    <dbReference type="NCBI Taxonomy" id="1698267"/>
    <lineage>
        <taxon>Archaea</taxon>
        <taxon>Methanobacteriati</taxon>
        <taxon>Methanobacteriota</taxon>
        <taxon>candidate division MSBL1</taxon>
    </lineage>
</organism>
<evidence type="ECO:0000259" key="5">
    <source>
        <dbReference type="PROSITE" id="PS51379"/>
    </source>
</evidence>
<dbReference type="Pfam" id="PF13237">
    <property type="entry name" value="Fer4_10"/>
    <property type="match status" value="1"/>
</dbReference>
<keyword evidence="4" id="KW-0411">Iron-sulfur</keyword>
<gene>
    <name evidence="6" type="ORF">AKJ37_03860</name>
</gene>
<keyword evidence="7" id="KW-1185">Reference proteome</keyword>
<comment type="caution">
    <text evidence="6">The sequence shown here is derived from an EMBL/GenBank/DDBJ whole genome shotgun (WGS) entry which is preliminary data.</text>
</comment>
<feature type="domain" description="4Fe-4S ferredoxin-type" evidence="5">
    <location>
        <begin position="38"/>
        <end position="68"/>
    </location>
</feature>
<dbReference type="InterPro" id="IPR017896">
    <property type="entry name" value="4Fe4S_Fe-S-bd"/>
</dbReference>
<evidence type="ECO:0000256" key="4">
    <source>
        <dbReference type="ARBA" id="ARBA00023014"/>
    </source>
</evidence>
<reference evidence="6 7" key="1">
    <citation type="journal article" date="2016" name="Sci. Rep.">
        <title>Metabolic traits of an uncultured archaeal lineage -MSBL1- from brine pools of the Red Sea.</title>
        <authorList>
            <person name="Mwirichia R."/>
            <person name="Alam I."/>
            <person name="Rashid M."/>
            <person name="Vinu M."/>
            <person name="Ba-Alawi W."/>
            <person name="Anthony Kamau A."/>
            <person name="Kamanda Ngugi D."/>
            <person name="Goker M."/>
            <person name="Klenk H.P."/>
            <person name="Bajic V."/>
            <person name="Stingl U."/>
        </authorList>
    </citation>
    <scope>NUCLEOTIDE SEQUENCE [LARGE SCALE GENOMIC DNA]</scope>
    <source>
        <strain evidence="6">SCGC-AAA259I09</strain>
    </source>
</reference>
<evidence type="ECO:0000313" key="6">
    <source>
        <dbReference type="EMBL" id="KXA97039.1"/>
    </source>
</evidence>
<protein>
    <recommendedName>
        <fullName evidence="5">4Fe-4S ferredoxin-type domain-containing protein</fullName>
    </recommendedName>
</protein>
<dbReference type="AlphaFoldDB" id="A0A133USC2"/>
<feature type="domain" description="4Fe-4S ferredoxin-type" evidence="5">
    <location>
        <begin position="2"/>
        <end position="31"/>
    </location>
</feature>
<dbReference type="GO" id="GO:0051539">
    <property type="term" value="F:4 iron, 4 sulfur cluster binding"/>
    <property type="evidence" value="ECO:0007669"/>
    <property type="project" value="UniProtKB-KW"/>
</dbReference>
<evidence type="ECO:0000256" key="1">
    <source>
        <dbReference type="ARBA" id="ARBA00022485"/>
    </source>
</evidence>
<dbReference type="PROSITE" id="PS00198">
    <property type="entry name" value="4FE4S_FER_1"/>
    <property type="match status" value="2"/>
</dbReference>
<dbReference type="EMBL" id="LHXR01000047">
    <property type="protein sequence ID" value="KXA97039.1"/>
    <property type="molecule type" value="Genomic_DNA"/>
</dbReference>
<dbReference type="PANTHER" id="PTHR43687:SF1">
    <property type="entry name" value="FERREDOXIN III"/>
    <property type="match status" value="1"/>
</dbReference>
<dbReference type="Proteomes" id="UP000070463">
    <property type="component" value="Unassembled WGS sequence"/>
</dbReference>
<evidence type="ECO:0000256" key="2">
    <source>
        <dbReference type="ARBA" id="ARBA00022723"/>
    </source>
</evidence>
<dbReference type="PROSITE" id="PS51379">
    <property type="entry name" value="4FE4S_FER_2"/>
    <property type="match status" value="2"/>
</dbReference>